<evidence type="ECO:0000313" key="3">
    <source>
        <dbReference type="Proteomes" id="UP001232163"/>
    </source>
</evidence>
<protein>
    <submittedName>
        <fullName evidence="2">Plasmid stabilization system protein ParE</fullName>
    </submittedName>
</protein>
<dbReference type="RefSeq" id="WP_307466401.1">
    <property type="nucleotide sequence ID" value="NZ_JAURUR010000007.1"/>
</dbReference>
<gene>
    <name evidence="2" type="ORF">QO006_002340</name>
</gene>
<proteinExistence type="predicted"/>
<reference evidence="2 3" key="1">
    <citation type="submission" date="2023-07" db="EMBL/GenBank/DDBJ databases">
        <title>Genomic Encyclopedia of Type Strains, Phase IV (KMG-IV): sequencing the most valuable type-strain genomes for metagenomic binning, comparative biology and taxonomic classification.</title>
        <authorList>
            <person name="Goeker M."/>
        </authorList>
    </citation>
    <scope>NUCLEOTIDE SEQUENCE [LARGE SCALE GENOMIC DNA]</scope>
    <source>
        <strain evidence="2 3">NIO-1023</strain>
    </source>
</reference>
<sequence length="130" mass="14288">MIDTPAPAEALSDPFGPEFTYNPEIEYVGDLLAIMHSDGGHHEGEHGRNRAAFDAIVKHYALRARAEVAEAEVKRLREALEAAIDHWEGKQEVNRRDGDRRASIIYGAVLHRAFDVLNGEEDAALAGSPS</sequence>
<comment type="caution">
    <text evidence="2">The sequence shown here is derived from an EMBL/GenBank/DDBJ whole genome shotgun (WGS) entry which is preliminary data.</text>
</comment>
<name>A0ABT9ME48_9DEIO</name>
<dbReference type="EMBL" id="JAURUR010000007">
    <property type="protein sequence ID" value="MDP9764893.1"/>
    <property type="molecule type" value="Genomic_DNA"/>
</dbReference>
<dbReference type="Proteomes" id="UP001232163">
    <property type="component" value="Unassembled WGS sequence"/>
</dbReference>
<evidence type="ECO:0000256" key="1">
    <source>
        <dbReference type="SAM" id="Coils"/>
    </source>
</evidence>
<keyword evidence="1" id="KW-0175">Coiled coil</keyword>
<organism evidence="2 3">
    <name type="scientific">Deinococcus enclensis</name>
    <dbReference type="NCBI Taxonomy" id="1049582"/>
    <lineage>
        <taxon>Bacteria</taxon>
        <taxon>Thermotogati</taxon>
        <taxon>Deinococcota</taxon>
        <taxon>Deinococci</taxon>
        <taxon>Deinococcales</taxon>
        <taxon>Deinococcaceae</taxon>
        <taxon>Deinococcus</taxon>
    </lineage>
</organism>
<feature type="coiled-coil region" evidence="1">
    <location>
        <begin position="59"/>
        <end position="86"/>
    </location>
</feature>
<evidence type="ECO:0000313" key="2">
    <source>
        <dbReference type="EMBL" id="MDP9764893.1"/>
    </source>
</evidence>
<accession>A0ABT9ME48</accession>
<keyword evidence="3" id="KW-1185">Reference proteome</keyword>